<evidence type="ECO:0000313" key="1">
    <source>
        <dbReference type="EMBL" id="VFK61590.1"/>
    </source>
</evidence>
<sequence length="243" mass="27650">MESFNGKIVVNENYSASEVTNVVRKQIRQMGLTPSQVVSEMTKNRTKDIIGGRFLDREHYAFGYEGPHMIANVLGLGDGFLPHAFSCQSYDDMWIRKDDHSATTTTFLFRQGAVEKRYIARNGALVILHTAMDGNIGYYYPGPHHSAYIPSHDTRTRYRILSVEDNARDICVVGFYEPIPDSERNLGKVIILEKRNIKKEINNIEDDTISQSLQRTLAFFGGKGDNPYSVFQALHNLELLELR</sequence>
<evidence type="ECO:0000313" key="2">
    <source>
        <dbReference type="EMBL" id="VFK70406.1"/>
    </source>
</evidence>
<name>A0A451AWI1_9GAMM</name>
<accession>A0A451AWI1</accession>
<protein>
    <submittedName>
        <fullName evidence="2">Uncharacterized protein</fullName>
    </submittedName>
</protein>
<dbReference type="AlphaFoldDB" id="A0A451AWI1"/>
<dbReference type="EMBL" id="CAADFV010000262">
    <property type="protein sequence ID" value="VFK70406.1"/>
    <property type="molecule type" value="Genomic_DNA"/>
</dbReference>
<proteinExistence type="predicted"/>
<organism evidence="2">
    <name type="scientific">Candidatus Kentrum sp. TUN</name>
    <dbReference type="NCBI Taxonomy" id="2126343"/>
    <lineage>
        <taxon>Bacteria</taxon>
        <taxon>Pseudomonadati</taxon>
        <taxon>Pseudomonadota</taxon>
        <taxon>Gammaproteobacteria</taxon>
        <taxon>Candidatus Kentrum</taxon>
    </lineage>
</organism>
<reference evidence="2" key="1">
    <citation type="submission" date="2019-02" db="EMBL/GenBank/DDBJ databases">
        <authorList>
            <person name="Gruber-Vodicka R. H."/>
            <person name="Seah K. B. B."/>
        </authorList>
    </citation>
    <scope>NUCLEOTIDE SEQUENCE</scope>
    <source>
        <strain evidence="2">BECK_BY2</strain>
        <strain evidence="1">BECK_BY3</strain>
    </source>
</reference>
<dbReference type="EMBL" id="CAADFY010000262">
    <property type="protein sequence ID" value="VFK61590.1"/>
    <property type="molecule type" value="Genomic_DNA"/>
</dbReference>
<gene>
    <name evidence="2" type="ORF">BECKTUN1418E_GA0071001_12622</name>
    <name evidence="1" type="ORF">BECKTUN1418F_GA0071002_12624</name>
</gene>